<dbReference type="Proteomes" id="UP000269410">
    <property type="component" value="Unassembled WGS sequence"/>
</dbReference>
<evidence type="ECO:0000256" key="9">
    <source>
        <dbReference type="ARBA" id="ARBA00049563"/>
    </source>
</evidence>
<keyword evidence="7 10" id="KW-0067">ATP-binding</keyword>
<reference evidence="11 12" key="1">
    <citation type="submission" date="2018-10" db="EMBL/GenBank/DDBJ databases">
        <title>Thermophilic Lithotrophy and Phototrophy in an Intertidal, Iron-rich, Geothermal Spring.</title>
        <authorList>
            <person name="Ward L.M."/>
            <person name="Idei A."/>
            <person name="Nakagawa M."/>
            <person name="Ueno Y."/>
            <person name="Fischer W."/>
            <person name="Mcglynn S.E."/>
        </authorList>
    </citation>
    <scope>NUCLEOTIDE SEQUENCE [LARGE SCALE GENOMIC DNA]</scope>
    <source>
        <strain evidence="11">J137</strain>
    </source>
</reference>
<organism evidence="11 12">
    <name type="scientific">Candidatus Dojkabacteria bacterium</name>
    <dbReference type="NCBI Taxonomy" id="2099670"/>
    <lineage>
        <taxon>Bacteria</taxon>
        <taxon>Candidatus Dojkabacteria</taxon>
    </lineage>
</organism>
<feature type="binding site" evidence="10">
    <location>
        <begin position="13"/>
        <end position="18"/>
    </location>
    <ligand>
        <name>substrate</name>
    </ligand>
</feature>
<accession>A0A3M0Z008</accession>
<comment type="subunit">
    <text evidence="10">Monomer.</text>
</comment>
<comment type="function">
    <text evidence="2 10">Catalyzes the transfer of a dimethylallyl group onto the adenine at position 37 in tRNAs that read codons beginning with uridine, leading to the formation of N6-(dimethylallyl)adenosine (i(6)A).</text>
</comment>
<gene>
    <name evidence="10" type="primary">miaA</name>
    <name evidence="11" type="ORF">D6810_02130</name>
</gene>
<comment type="catalytic activity">
    <reaction evidence="9 10">
        <text>adenosine(37) in tRNA + dimethylallyl diphosphate = N(6)-dimethylallyladenosine(37) in tRNA + diphosphate</text>
        <dbReference type="Rhea" id="RHEA:26482"/>
        <dbReference type="Rhea" id="RHEA-COMP:10162"/>
        <dbReference type="Rhea" id="RHEA-COMP:10375"/>
        <dbReference type="ChEBI" id="CHEBI:33019"/>
        <dbReference type="ChEBI" id="CHEBI:57623"/>
        <dbReference type="ChEBI" id="CHEBI:74411"/>
        <dbReference type="ChEBI" id="CHEBI:74415"/>
        <dbReference type="EC" id="2.5.1.75"/>
    </reaction>
</comment>
<evidence type="ECO:0000256" key="3">
    <source>
        <dbReference type="ARBA" id="ARBA00005842"/>
    </source>
</evidence>
<keyword evidence="6 10" id="KW-0547">Nucleotide-binding</keyword>
<dbReference type="GO" id="GO:0006400">
    <property type="term" value="P:tRNA modification"/>
    <property type="evidence" value="ECO:0007669"/>
    <property type="project" value="TreeGrafter"/>
</dbReference>
<comment type="similarity">
    <text evidence="3 10">Belongs to the IPP transferase family.</text>
</comment>
<dbReference type="GO" id="GO:0005524">
    <property type="term" value="F:ATP binding"/>
    <property type="evidence" value="ECO:0007669"/>
    <property type="project" value="UniProtKB-UniRule"/>
</dbReference>
<evidence type="ECO:0000256" key="10">
    <source>
        <dbReference type="HAMAP-Rule" id="MF_00185"/>
    </source>
</evidence>
<feature type="binding site" evidence="10">
    <location>
        <begin position="11"/>
        <end position="18"/>
    </location>
    <ligand>
        <name>ATP</name>
        <dbReference type="ChEBI" id="CHEBI:30616"/>
    </ligand>
</feature>
<dbReference type="PANTHER" id="PTHR11088:SF60">
    <property type="entry name" value="TRNA DIMETHYLALLYLTRANSFERASE"/>
    <property type="match status" value="1"/>
</dbReference>
<evidence type="ECO:0000256" key="5">
    <source>
        <dbReference type="ARBA" id="ARBA00022694"/>
    </source>
</evidence>
<evidence type="ECO:0000256" key="6">
    <source>
        <dbReference type="ARBA" id="ARBA00022741"/>
    </source>
</evidence>
<dbReference type="SUPFAM" id="SSF52540">
    <property type="entry name" value="P-loop containing nucleoside triphosphate hydrolases"/>
    <property type="match status" value="1"/>
</dbReference>
<evidence type="ECO:0000256" key="4">
    <source>
        <dbReference type="ARBA" id="ARBA00022679"/>
    </source>
</evidence>
<evidence type="ECO:0000256" key="1">
    <source>
        <dbReference type="ARBA" id="ARBA00001946"/>
    </source>
</evidence>
<comment type="caution">
    <text evidence="11">The sequence shown here is derived from an EMBL/GenBank/DDBJ whole genome shotgun (WGS) entry which is preliminary data.</text>
</comment>
<sequence>MMRKKLIVFTGPTGSGKTEKVIEFSKQNPFIELVNCDTVQIYKYFDIGSAKGKLEDFSPEIGFSIQNDYDLKLSHKAKRYAGTNIPIWAIDYLNPDKQIDVFSFQKLVRNLVLQIWDRGNIPVLVGGSGYYLSAVLFKYEFSKHIINNVTSAAFEAMSVEQLQDEIRKRGIDVNVLNESDRNNPRRLINVLKRGFVRPSEEISQKHFDFDLILTMPSFFDLEKILYERVGKMFKDGLIEECANIKNYWGDRIVPNLRNSSGYRQVFDYLDRGGGVGADIEKLKESVYLSHKRLAKKQIRWFRKYFSKWYSG</sequence>
<comment type="caution">
    <text evidence="10">Lacks conserved residue(s) required for the propagation of feature annotation.</text>
</comment>
<evidence type="ECO:0000256" key="2">
    <source>
        <dbReference type="ARBA" id="ARBA00003213"/>
    </source>
</evidence>
<dbReference type="Gene3D" id="1.10.287.890">
    <property type="entry name" value="Crystal structure of tRNA isopentenylpyrophosphate transferase (bh2366) domain"/>
    <property type="match status" value="1"/>
</dbReference>
<keyword evidence="8 10" id="KW-0460">Magnesium</keyword>
<dbReference type="GO" id="GO:0052381">
    <property type="term" value="F:tRNA dimethylallyltransferase activity"/>
    <property type="evidence" value="ECO:0007669"/>
    <property type="project" value="UniProtKB-UniRule"/>
</dbReference>
<dbReference type="Pfam" id="PF01715">
    <property type="entry name" value="IPPT"/>
    <property type="match status" value="1"/>
</dbReference>
<dbReference type="EMBL" id="RFKV01000070">
    <property type="protein sequence ID" value="RMD77054.1"/>
    <property type="molecule type" value="Genomic_DNA"/>
</dbReference>
<comment type="cofactor">
    <cofactor evidence="1 10">
        <name>Mg(2+)</name>
        <dbReference type="ChEBI" id="CHEBI:18420"/>
    </cofactor>
</comment>
<dbReference type="HAMAP" id="MF_00185">
    <property type="entry name" value="IPP_trans"/>
    <property type="match status" value="1"/>
</dbReference>
<proteinExistence type="inferred from homology"/>
<dbReference type="PANTHER" id="PTHR11088">
    <property type="entry name" value="TRNA DIMETHYLALLYLTRANSFERASE"/>
    <property type="match status" value="1"/>
</dbReference>
<dbReference type="Gene3D" id="3.40.50.300">
    <property type="entry name" value="P-loop containing nucleotide triphosphate hydrolases"/>
    <property type="match status" value="1"/>
</dbReference>
<evidence type="ECO:0000313" key="11">
    <source>
        <dbReference type="EMBL" id="RMD77054.1"/>
    </source>
</evidence>
<evidence type="ECO:0000256" key="7">
    <source>
        <dbReference type="ARBA" id="ARBA00022840"/>
    </source>
</evidence>
<dbReference type="InterPro" id="IPR039657">
    <property type="entry name" value="Dimethylallyltransferase"/>
</dbReference>
<dbReference type="EC" id="2.5.1.75" evidence="10"/>
<evidence type="ECO:0000313" key="12">
    <source>
        <dbReference type="Proteomes" id="UP000269410"/>
    </source>
</evidence>
<feature type="site" description="Interaction with substrate tRNA" evidence="10">
    <location>
        <position position="128"/>
    </location>
</feature>
<evidence type="ECO:0000256" key="8">
    <source>
        <dbReference type="ARBA" id="ARBA00022842"/>
    </source>
</evidence>
<name>A0A3M0Z008_9BACT</name>
<keyword evidence="4 10" id="KW-0808">Transferase</keyword>
<dbReference type="InterPro" id="IPR027417">
    <property type="entry name" value="P-loop_NTPase"/>
</dbReference>
<dbReference type="InterPro" id="IPR018022">
    <property type="entry name" value="IPT"/>
</dbReference>
<protein>
    <recommendedName>
        <fullName evidence="10">tRNA dimethylallyltransferase</fullName>
        <ecNumber evidence="10">2.5.1.75</ecNumber>
    </recommendedName>
    <alternativeName>
        <fullName evidence="10">Dimethylallyl diphosphate:tRNA dimethylallyltransferase</fullName>
        <shortName evidence="10">DMAPP:tRNA dimethylallyltransferase</shortName>
        <shortName evidence="10">DMATase</shortName>
    </alternativeName>
    <alternativeName>
        <fullName evidence="10">Isopentenyl-diphosphate:tRNA isopentenyltransferase</fullName>
        <shortName evidence="10">IPP transferase</shortName>
        <shortName evidence="10">IPPT</shortName>
        <shortName evidence="10">IPTase</shortName>
    </alternativeName>
</protein>
<dbReference type="AlphaFoldDB" id="A0A3M0Z008"/>
<keyword evidence="5 10" id="KW-0819">tRNA processing</keyword>